<dbReference type="Proteomes" id="UP001499990">
    <property type="component" value="Unassembled WGS sequence"/>
</dbReference>
<evidence type="ECO:0000313" key="3">
    <source>
        <dbReference type="EMBL" id="GAA3372631.1"/>
    </source>
</evidence>
<keyword evidence="4" id="KW-1185">Reference proteome</keyword>
<protein>
    <submittedName>
        <fullName evidence="3">Uncharacterized protein</fullName>
    </submittedName>
</protein>
<accession>A0ABP6SBR0</accession>
<reference evidence="4" key="1">
    <citation type="journal article" date="2019" name="Int. J. Syst. Evol. Microbiol.">
        <title>The Global Catalogue of Microorganisms (GCM) 10K type strain sequencing project: providing services to taxonomists for standard genome sequencing and annotation.</title>
        <authorList>
            <consortium name="The Broad Institute Genomics Platform"/>
            <consortium name="The Broad Institute Genome Sequencing Center for Infectious Disease"/>
            <person name="Wu L."/>
            <person name="Ma J."/>
        </authorList>
    </citation>
    <scope>NUCLEOTIDE SEQUENCE [LARGE SCALE GENOMIC DNA]</scope>
    <source>
        <strain evidence="4">JCM 9651</strain>
    </source>
</reference>
<feature type="compositionally biased region" description="Polar residues" evidence="1">
    <location>
        <begin position="36"/>
        <end position="46"/>
    </location>
</feature>
<sequence length="107" mass="10796">MRPLVSRRITTSVLCAAALLGIAGPAYAAADDSPRNPATDTPSSPADVTLAPVPGLAPLPFPIKTPEFPRGPASVPPVFGLPADTAAPVASEPGLSTLPAPLPDRRI</sequence>
<gene>
    <name evidence="3" type="ORF">GCM10020367_28300</name>
</gene>
<feature type="signal peptide" evidence="2">
    <location>
        <begin position="1"/>
        <end position="28"/>
    </location>
</feature>
<feature type="region of interest" description="Disordered" evidence="1">
    <location>
        <begin position="28"/>
        <end position="107"/>
    </location>
</feature>
<keyword evidence="2" id="KW-0732">Signal</keyword>
<evidence type="ECO:0000313" key="4">
    <source>
        <dbReference type="Proteomes" id="UP001499990"/>
    </source>
</evidence>
<evidence type="ECO:0000256" key="1">
    <source>
        <dbReference type="SAM" id="MobiDB-lite"/>
    </source>
</evidence>
<name>A0ABP6SBR0_9ACTN</name>
<dbReference type="EMBL" id="BAAAYL010000001">
    <property type="protein sequence ID" value="GAA3372631.1"/>
    <property type="molecule type" value="Genomic_DNA"/>
</dbReference>
<proteinExistence type="predicted"/>
<dbReference type="RefSeq" id="WP_345037259.1">
    <property type="nucleotide sequence ID" value="NZ_BAAAYL010000001.1"/>
</dbReference>
<organism evidence="3 4">
    <name type="scientific">Streptomyces sannanensis</name>
    <dbReference type="NCBI Taxonomy" id="285536"/>
    <lineage>
        <taxon>Bacteria</taxon>
        <taxon>Bacillati</taxon>
        <taxon>Actinomycetota</taxon>
        <taxon>Actinomycetes</taxon>
        <taxon>Kitasatosporales</taxon>
        <taxon>Streptomycetaceae</taxon>
        <taxon>Streptomyces</taxon>
    </lineage>
</organism>
<feature type="chain" id="PRO_5046691103" evidence="2">
    <location>
        <begin position="29"/>
        <end position="107"/>
    </location>
</feature>
<evidence type="ECO:0000256" key="2">
    <source>
        <dbReference type="SAM" id="SignalP"/>
    </source>
</evidence>
<comment type="caution">
    <text evidence="3">The sequence shown here is derived from an EMBL/GenBank/DDBJ whole genome shotgun (WGS) entry which is preliminary data.</text>
</comment>